<dbReference type="Proteomes" id="UP000633278">
    <property type="component" value="Unassembled WGS sequence"/>
</dbReference>
<organism evidence="3 4">
    <name type="scientific">Polaribacter pacificus</name>
    <dbReference type="NCBI Taxonomy" id="1775173"/>
    <lineage>
        <taxon>Bacteria</taxon>
        <taxon>Pseudomonadati</taxon>
        <taxon>Bacteroidota</taxon>
        <taxon>Flavobacteriia</taxon>
        <taxon>Flavobacteriales</taxon>
        <taxon>Flavobacteriaceae</taxon>
    </lineage>
</organism>
<proteinExistence type="predicted"/>
<evidence type="ECO:0000313" key="4">
    <source>
        <dbReference type="Proteomes" id="UP000633278"/>
    </source>
</evidence>
<reference evidence="3" key="2">
    <citation type="submission" date="2020-09" db="EMBL/GenBank/DDBJ databases">
        <authorList>
            <person name="Sun Q."/>
            <person name="Zhou Y."/>
        </authorList>
    </citation>
    <scope>NUCLEOTIDE SEQUENCE</scope>
    <source>
        <strain evidence="3">CGMCC 1.15763</strain>
    </source>
</reference>
<dbReference type="Pfam" id="PF02625">
    <property type="entry name" value="XdhC_CoxI"/>
    <property type="match status" value="1"/>
</dbReference>
<protein>
    <recommendedName>
        <fullName evidence="5">Xanthine dehydrogenase accessory factor</fullName>
    </recommendedName>
</protein>
<evidence type="ECO:0008006" key="5">
    <source>
        <dbReference type="Google" id="ProtNLM"/>
    </source>
</evidence>
<dbReference type="InterPro" id="IPR052698">
    <property type="entry name" value="MoCofactor_Util/Proc"/>
</dbReference>
<feature type="domain" description="XdhC- CoxI" evidence="1">
    <location>
        <begin position="12"/>
        <end position="72"/>
    </location>
</feature>
<dbReference type="Gene3D" id="3.40.50.720">
    <property type="entry name" value="NAD(P)-binding Rossmann-like Domain"/>
    <property type="match status" value="1"/>
</dbReference>
<dbReference type="AlphaFoldDB" id="A0A917HUP1"/>
<evidence type="ECO:0000313" key="3">
    <source>
        <dbReference type="EMBL" id="GGG89056.1"/>
    </source>
</evidence>
<name>A0A917HUP1_9FLAO</name>
<comment type="caution">
    <text evidence="3">The sequence shown here is derived from an EMBL/GenBank/DDBJ whole genome shotgun (WGS) entry which is preliminary data.</text>
</comment>
<feature type="domain" description="XdhC Rossmann" evidence="2">
    <location>
        <begin position="166"/>
        <end position="308"/>
    </location>
</feature>
<dbReference type="InterPro" id="IPR003777">
    <property type="entry name" value="XdhC_CoxI"/>
</dbReference>
<accession>A0A917HUP1</accession>
<sequence>MKFWEELLVQLQTNDRVYLLTVIQNQGSSPGRKGFKMLISSSGYIYGSIGGGVMEYELVEELKEHLQQTTTSIFSRRLIHQGRGTFGSGMICSGEQTVIAHPLDKSHLSWVQTILDSLKKNKPKTILLSPTHIGFSETEIPSQYSSQWQDDTNWQFKEQIGFQNTLYIIGGGHVGLAVSELFQKLNFHIVVFDNRDQLNTLEQNRYAQHKEVIDYASVSEYLKEGNDRYVVIMTNKYTDDKLVLSKLLRKQFKFIGVLGSVAKLKTMWEVLQNEGFTKTELAKVSAPIGIAIKSQTPEEIAVSIAAQIIQIKNANL</sequence>
<gene>
    <name evidence="3" type="ORF">GCM10011416_01820</name>
</gene>
<dbReference type="PANTHER" id="PTHR30388:SF6">
    <property type="entry name" value="XANTHINE DEHYDROGENASE SUBUNIT A-RELATED"/>
    <property type="match status" value="1"/>
</dbReference>
<evidence type="ECO:0000259" key="1">
    <source>
        <dbReference type="Pfam" id="PF02625"/>
    </source>
</evidence>
<dbReference type="EMBL" id="BMJW01000001">
    <property type="protein sequence ID" value="GGG89056.1"/>
    <property type="molecule type" value="Genomic_DNA"/>
</dbReference>
<dbReference type="PANTHER" id="PTHR30388">
    <property type="entry name" value="ALDEHYDE OXIDOREDUCTASE MOLYBDENUM COFACTOR ASSEMBLY PROTEIN"/>
    <property type="match status" value="1"/>
</dbReference>
<reference evidence="3" key="1">
    <citation type="journal article" date="2014" name="Int. J. Syst. Evol. Microbiol.">
        <title>Complete genome sequence of Corynebacterium casei LMG S-19264T (=DSM 44701T), isolated from a smear-ripened cheese.</title>
        <authorList>
            <consortium name="US DOE Joint Genome Institute (JGI-PGF)"/>
            <person name="Walter F."/>
            <person name="Albersmeier A."/>
            <person name="Kalinowski J."/>
            <person name="Ruckert C."/>
        </authorList>
    </citation>
    <scope>NUCLEOTIDE SEQUENCE</scope>
    <source>
        <strain evidence="3">CGMCC 1.15763</strain>
    </source>
</reference>
<dbReference type="Pfam" id="PF13478">
    <property type="entry name" value="XdhC_C"/>
    <property type="match status" value="1"/>
</dbReference>
<keyword evidence="4" id="KW-1185">Reference proteome</keyword>
<evidence type="ECO:0000259" key="2">
    <source>
        <dbReference type="Pfam" id="PF13478"/>
    </source>
</evidence>
<dbReference type="RefSeq" id="WP_188597393.1">
    <property type="nucleotide sequence ID" value="NZ_BMJW01000001.1"/>
</dbReference>
<dbReference type="InterPro" id="IPR027051">
    <property type="entry name" value="XdhC_Rossmann_dom"/>
</dbReference>